<gene>
    <name evidence="1" type="ORF">CPB83DRAFT_897996</name>
</gene>
<dbReference type="OrthoDB" id="2974017at2759"/>
<accession>A0A9P6JKN4</accession>
<dbReference type="Proteomes" id="UP000807306">
    <property type="component" value="Unassembled WGS sequence"/>
</dbReference>
<sequence>MGDKYIYYQIFNDNGALDVKTPVDASDSTTGRIHTNQITPPRNAGNLKRIIAKREGFPVDPNTALFFKTDDEAPAEDNQMIGFSSEAQFGGDKENPIGVVFQGDVNPSSKPSSSTNLSGGWSIEENVDGHPMFRGILVLVMRSATTFDGFCQQSNVYAGGSYMSFPISNGNIVDGNVEWTTGGAGWGNTNNVVKVAVTLSADGKSMTGSVAHVSGGTIGVPDATYRRL</sequence>
<organism evidence="1 2">
    <name type="scientific">Crepidotus variabilis</name>
    <dbReference type="NCBI Taxonomy" id="179855"/>
    <lineage>
        <taxon>Eukaryota</taxon>
        <taxon>Fungi</taxon>
        <taxon>Dikarya</taxon>
        <taxon>Basidiomycota</taxon>
        <taxon>Agaricomycotina</taxon>
        <taxon>Agaricomycetes</taxon>
        <taxon>Agaricomycetidae</taxon>
        <taxon>Agaricales</taxon>
        <taxon>Agaricineae</taxon>
        <taxon>Crepidotaceae</taxon>
        <taxon>Crepidotus</taxon>
    </lineage>
</organism>
<dbReference type="EMBL" id="MU157900">
    <property type="protein sequence ID" value="KAF9524371.1"/>
    <property type="molecule type" value="Genomic_DNA"/>
</dbReference>
<dbReference type="AlphaFoldDB" id="A0A9P6JKN4"/>
<reference evidence="1" key="1">
    <citation type="submission" date="2020-11" db="EMBL/GenBank/DDBJ databases">
        <authorList>
            <consortium name="DOE Joint Genome Institute"/>
            <person name="Ahrendt S."/>
            <person name="Riley R."/>
            <person name="Andreopoulos W."/>
            <person name="Labutti K."/>
            <person name="Pangilinan J."/>
            <person name="Ruiz-Duenas F.J."/>
            <person name="Barrasa J.M."/>
            <person name="Sanchez-Garcia M."/>
            <person name="Camarero S."/>
            <person name="Miyauchi S."/>
            <person name="Serrano A."/>
            <person name="Linde D."/>
            <person name="Babiker R."/>
            <person name="Drula E."/>
            <person name="Ayuso-Fernandez I."/>
            <person name="Pacheco R."/>
            <person name="Padilla G."/>
            <person name="Ferreira P."/>
            <person name="Barriuso J."/>
            <person name="Kellner H."/>
            <person name="Castanera R."/>
            <person name="Alfaro M."/>
            <person name="Ramirez L."/>
            <person name="Pisabarro A.G."/>
            <person name="Kuo A."/>
            <person name="Tritt A."/>
            <person name="Lipzen A."/>
            <person name="He G."/>
            <person name="Yan M."/>
            <person name="Ng V."/>
            <person name="Cullen D."/>
            <person name="Martin F."/>
            <person name="Rosso M.-N."/>
            <person name="Henrissat B."/>
            <person name="Hibbett D."/>
            <person name="Martinez A.T."/>
            <person name="Grigoriev I.V."/>
        </authorList>
    </citation>
    <scope>NUCLEOTIDE SEQUENCE</scope>
    <source>
        <strain evidence="1">CBS 506.95</strain>
    </source>
</reference>
<comment type="caution">
    <text evidence="1">The sequence shown here is derived from an EMBL/GenBank/DDBJ whole genome shotgun (WGS) entry which is preliminary data.</text>
</comment>
<name>A0A9P6JKN4_9AGAR</name>
<keyword evidence="2" id="KW-1185">Reference proteome</keyword>
<evidence type="ECO:0000313" key="1">
    <source>
        <dbReference type="EMBL" id="KAF9524371.1"/>
    </source>
</evidence>
<evidence type="ECO:0000313" key="2">
    <source>
        <dbReference type="Proteomes" id="UP000807306"/>
    </source>
</evidence>
<protein>
    <submittedName>
        <fullName evidence="1">Uncharacterized protein</fullName>
    </submittedName>
</protein>
<proteinExistence type="predicted"/>